<dbReference type="GO" id="GO:0051999">
    <property type="term" value="P:mannosyl-inositol phosphorylceramide biosynthetic process"/>
    <property type="evidence" value="ECO:0007669"/>
    <property type="project" value="TreeGrafter"/>
</dbReference>
<dbReference type="PANTHER" id="PTHR32385">
    <property type="entry name" value="MANNOSYL PHOSPHORYLINOSITOL CERAMIDE SYNTHASE"/>
    <property type="match status" value="1"/>
</dbReference>
<dbReference type="EMBL" id="NIVC01002026">
    <property type="protein sequence ID" value="PAA61508.1"/>
    <property type="molecule type" value="Genomic_DNA"/>
</dbReference>
<gene>
    <name evidence="2" type="ORF">BOX15_Mlig003055g1</name>
</gene>
<keyword evidence="1" id="KW-0808">Transferase</keyword>
<dbReference type="GO" id="GO:0000030">
    <property type="term" value="F:mannosyltransferase activity"/>
    <property type="evidence" value="ECO:0007669"/>
    <property type="project" value="TreeGrafter"/>
</dbReference>
<proteinExistence type="predicted"/>
<protein>
    <submittedName>
        <fullName evidence="2">Uncharacterized protein</fullName>
    </submittedName>
</protein>
<dbReference type="GO" id="GO:0016020">
    <property type="term" value="C:membrane"/>
    <property type="evidence" value="ECO:0007669"/>
    <property type="project" value="GOC"/>
</dbReference>
<evidence type="ECO:0000313" key="3">
    <source>
        <dbReference type="Proteomes" id="UP000215902"/>
    </source>
</evidence>
<reference evidence="2 3" key="1">
    <citation type="submission" date="2017-06" db="EMBL/GenBank/DDBJ databases">
        <title>A platform for efficient transgenesis in Macrostomum lignano, a flatworm model organism for stem cell research.</title>
        <authorList>
            <person name="Berezikov E."/>
        </authorList>
    </citation>
    <scope>NUCLEOTIDE SEQUENCE [LARGE SCALE GENOMIC DNA]</scope>
    <source>
        <strain evidence="2">DV1</strain>
        <tissue evidence="2">Whole organism</tissue>
    </source>
</reference>
<dbReference type="SUPFAM" id="SSF53448">
    <property type="entry name" value="Nucleotide-diphospho-sugar transferases"/>
    <property type="match status" value="1"/>
</dbReference>
<keyword evidence="3" id="KW-1185">Reference proteome</keyword>
<dbReference type="Gene3D" id="3.90.550.20">
    <property type="match status" value="1"/>
</dbReference>
<evidence type="ECO:0000313" key="2">
    <source>
        <dbReference type="EMBL" id="PAA61508.1"/>
    </source>
</evidence>
<name>A0A267EJ29_9PLAT</name>
<dbReference type="PANTHER" id="PTHR32385:SF15">
    <property type="entry name" value="INOSITOL PHOSPHOCERAMIDE MANNOSYLTRANSFERASE 1"/>
    <property type="match status" value="1"/>
</dbReference>
<comment type="caution">
    <text evidence="2">The sequence shown here is derived from an EMBL/GenBank/DDBJ whole genome shotgun (WGS) entry which is preliminary data.</text>
</comment>
<dbReference type="InterPro" id="IPR029044">
    <property type="entry name" value="Nucleotide-diphossugar_trans"/>
</dbReference>
<dbReference type="OrthoDB" id="409543at2759"/>
<accession>A0A267EJ29</accession>
<dbReference type="InterPro" id="IPR051706">
    <property type="entry name" value="Glycosyltransferase_domain"/>
</dbReference>
<dbReference type="InterPro" id="IPR007577">
    <property type="entry name" value="GlycoTrfase_DXD_sugar-bd_CS"/>
</dbReference>
<sequence>MLFRGKLRKIIFVTCLLMLGYASLSLMASLFEDLSIDGVILEKQTTNTVPSALHTFLPTVCANESCRRHYEDHMSASGTLPIPKIRHILWRNEFISDYFAQQVKSWQRIHPDWTYVLWRDQDLEPFVAANFPELLDKFRSLELKIMRIDMIRYMLLLKLGGVYADLDYKLVRSLDEFRRFYAVVTREPETHSLQLFGPHWPIRPAASPAFLMSAPGHIFFRFVLKQLSKRKISEDILAFAGPEGLTITLEQYQIRYPLTNNPLAGVYVPPSFSFYPYENNSLDGVSKHFKDYRILKLGKSCSKLARWIDPRMYFLRKVKNLTQLCSDMTKFNAVTDSSPPVYAIHDMRKSGTSWGITHTPEYFANLTEMAKIVKNFRLGGSLL</sequence>
<dbReference type="Proteomes" id="UP000215902">
    <property type="component" value="Unassembled WGS sequence"/>
</dbReference>
<organism evidence="2 3">
    <name type="scientific">Macrostomum lignano</name>
    <dbReference type="NCBI Taxonomy" id="282301"/>
    <lineage>
        <taxon>Eukaryota</taxon>
        <taxon>Metazoa</taxon>
        <taxon>Spiralia</taxon>
        <taxon>Lophotrochozoa</taxon>
        <taxon>Platyhelminthes</taxon>
        <taxon>Rhabditophora</taxon>
        <taxon>Macrostomorpha</taxon>
        <taxon>Macrostomida</taxon>
        <taxon>Macrostomidae</taxon>
        <taxon>Macrostomum</taxon>
    </lineage>
</organism>
<dbReference type="AlphaFoldDB" id="A0A267EJ29"/>
<evidence type="ECO:0000256" key="1">
    <source>
        <dbReference type="ARBA" id="ARBA00022679"/>
    </source>
</evidence>
<dbReference type="Pfam" id="PF04488">
    <property type="entry name" value="Gly_transf_sug"/>
    <property type="match status" value="1"/>
</dbReference>